<keyword evidence="1" id="KW-0472">Membrane</keyword>
<feature type="transmembrane region" description="Helical" evidence="1">
    <location>
        <begin position="36"/>
        <end position="58"/>
    </location>
</feature>
<evidence type="ECO:0000313" key="2">
    <source>
        <dbReference type="EMBL" id="SER60633.1"/>
    </source>
</evidence>
<dbReference type="Proteomes" id="UP000199318">
    <property type="component" value="Unassembled WGS sequence"/>
</dbReference>
<evidence type="ECO:0000256" key="1">
    <source>
        <dbReference type="SAM" id="Phobius"/>
    </source>
</evidence>
<dbReference type="STRING" id="1464123.SAMN05444126_10341"/>
<name>A0A1H9QLK6_9BACI</name>
<feature type="transmembrane region" description="Helical" evidence="1">
    <location>
        <begin position="136"/>
        <end position="157"/>
    </location>
</feature>
<evidence type="ECO:0000313" key="3">
    <source>
        <dbReference type="Proteomes" id="UP000199318"/>
    </source>
</evidence>
<comment type="caution">
    <text evidence="2">The sequence shown here is derived from an EMBL/GenBank/DDBJ whole genome shotgun (WGS) entry which is preliminary data.</text>
</comment>
<organism evidence="2 3">
    <name type="scientific">Salisediminibacterium halotolerans</name>
    <dbReference type="NCBI Taxonomy" id="517425"/>
    <lineage>
        <taxon>Bacteria</taxon>
        <taxon>Bacillati</taxon>
        <taxon>Bacillota</taxon>
        <taxon>Bacilli</taxon>
        <taxon>Bacillales</taxon>
        <taxon>Bacillaceae</taxon>
        <taxon>Salisediminibacterium</taxon>
    </lineage>
</organism>
<sequence length="158" mass="16439">MIGVVLYSLAALFLVVSVVRDRGKTAAAVKKAGMIFWNLLPEILAIMLFVGLSLAVLTPDVISALIGEESGVFGVLAATVVGAFALIPSFIVFPLGGTLIDAGAGYPQVAAFVASLMSIGLASLPMESKVFGRQFAVKRNLYAAAFALLFAAVIWGVF</sequence>
<feature type="transmembrane region" description="Helical" evidence="1">
    <location>
        <begin position="105"/>
        <end position="124"/>
    </location>
</feature>
<accession>A0A1H9QLK6</accession>
<evidence type="ECO:0008006" key="4">
    <source>
        <dbReference type="Google" id="ProtNLM"/>
    </source>
</evidence>
<keyword evidence="1" id="KW-0812">Transmembrane</keyword>
<keyword evidence="3" id="KW-1185">Reference proteome</keyword>
<keyword evidence="1" id="KW-1133">Transmembrane helix</keyword>
<reference evidence="3" key="1">
    <citation type="submission" date="2016-10" db="EMBL/GenBank/DDBJ databases">
        <authorList>
            <person name="de Groot N.N."/>
        </authorList>
    </citation>
    <scope>NUCLEOTIDE SEQUENCE [LARGE SCALE GENOMIC DNA]</scope>
    <source>
        <strain evidence="3">10nlg</strain>
    </source>
</reference>
<protein>
    <recommendedName>
        <fullName evidence="4">Permease</fullName>
    </recommendedName>
</protein>
<feature type="transmembrane region" description="Helical" evidence="1">
    <location>
        <begin position="70"/>
        <end position="93"/>
    </location>
</feature>
<proteinExistence type="predicted"/>
<gene>
    <name evidence="2" type="ORF">SAMN05444126_10341</name>
</gene>
<dbReference type="AlphaFoldDB" id="A0A1H9QLK6"/>
<dbReference type="EMBL" id="FOGV01000003">
    <property type="protein sequence ID" value="SER60633.1"/>
    <property type="molecule type" value="Genomic_DNA"/>
</dbReference>